<dbReference type="RefSeq" id="WP_246321514.1">
    <property type="nucleotide sequence ID" value="NZ_JACBZR010000001.1"/>
</dbReference>
<dbReference type="AlphaFoldDB" id="A0A7Z0DNC4"/>
<dbReference type="InterPro" id="IPR023214">
    <property type="entry name" value="HAD_sf"/>
</dbReference>
<protein>
    <submittedName>
        <fullName evidence="1">Beta-phosphoglucomutase-like phosphatase (HAD superfamily)</fullName>
    </submittedName>
</protein>
<dbReference type="InterPro" id="IPR036412">
    <property type="entry name" value="HAD-like_sf"/>
</dbReference>
<dbReference type="GO" id="GO:0016787">
    <property type="term" value="F:hydrolase activity"/>
    <property type="evidence" value="ECO:0007669"/>
    <property type="project" value="InterPro"/>
</dbReference>
<dbReference type="PANTHER" id="PTHR42896">
    <property type="entry name" value="XYLULOSE-1,5-BISPHOSPHATE (XUBP) PHOSPHATASE"/>
    <property type="match status" value="1"/>
</dbReference>
<dbReference type="InterPro" id="IPR044999">
    <property type="entry name" value="CbbY-like"/>
</dbReference>
<dbReference type="SUPFAM" id="SSF56784">
    <property type="entry name" value="HAD-like"/>
    <property type="match status" value="1"/>
</dbReference>
<comment type="caution">
    <text evidence="1">The sequence shown here is derived from an EMBL/GenBank/DDBJ whole genome shotgun (WGS) entry which is preliminary data.</text>
</comment>
<gene>
    <name evidence="1" type="ORF">BJ988_003457</name>
</gene>
<evidence type="ECO:0000313" key="1">
    <source>
        <dbReference type="EMBL" id="NYI78809.1"/>
    </source>
</evidence>
<keyword evidence="2" id="KW-1185">Reference proteome</keyword>
<dbReference type="Pfam" id="PF13419">
    <property type="entry name" value="HAD_2"/>
    <property type="match status" value="1"/>
</dbReference>
<dbReference type="PANTHER" id="PTHR42896:SF2">
    <property type="entry name" value="CBBY-LIKE PROTEIN"/>
    <property type="match status" value="1"/>
</dbReference>
<reference evidence="1 2" key="1">
    <citation type="submission" date="2020-07" db="EMBL/GenBank/DDBJ databases">
        <title>Sequencing the genomes of 1000 actinobacteria strains.</title>
        <authorList>
            <person name="Klenk H.-P."/>
        </authorList>
    </citation>
    <scope>NUCLEOTIDE SEQUENCE [LARGE SCALE GENOMIC DNA]</scope>
    <source>
        <strain evidence="1 2">DSM 26487</strain>
    </source>
</reference>
<dbReference type="EMBL" id="JACBZR010000001">
    <property type="protein sequence ID" value="NYI78809.1"/>
    <property type="molecule type" value="Genomic_DNA"/>
</dbReference>
<name>A0A7Z0DNC4_9ACTN</name>
<dbReference type="InterPro" id="IPR006439">
    <property type="entry name" value="HAD-SF_hydro_IA"/>
</dbReference>
<dbReference type="NCBIfam" id="TIGR01509">
    <property type="entry name" value="HAD-SF-IA-v3"/>
    <property type="match status" value="1"/>
</dbReference>
<evidence type="ECO:0000313" key="2">
    <source>
        <dbReference type="Proteomes" id="UP000564496"/>
    </source>
</evidence>
<sequence>MTTAKRADFDIIHPKPHPEPYLAGLKRFGAAQDETLVVEDSSRGLASAVAAGIDCAVVRNSFTAPQDLSRATHRIDALTELASIVRGCG</sequence>
<accession>A0A7Z0DNC4</accession>
<dbReference type="Gene3D" id="3.40.50.1000">
    <property type="entry name" value="HAD superfamily/HAD-like"/>
    <property type="match status" value="1"/>
</dbReference>
<dbReference type="InterPro" id="IPR041492">
    <property type="entry name" value="HAD_2"/>
</dbReference>
<proteinExistence type="predicted"/>
<organism evidence="1 2">
    <name type="scientific">Nocardioides panzhihuensis</name>
    <dbReference type="NCBI Taxonomy" id="860243"/>
    <lineage>
        <taxon>Bacteria</taxon>
        <taxon>Bacillati</taxon>
        <taxon>Actinomycetota</taxon>
        <taxon>Actinomycetes</taxon>
        <taxon>Propionibacteriales</taxon>
        <taxon>Nocardioidaceae</taxon>
        <taxon>Nocardioides</taxon>
    </lineage>
</organism>
<dbReference type="Proteomes" id="UP000564496">
    <property type="component" value="Unassembled WGS sequence"/>
</dbReference>